<evidence type="ECO:0008006" key="6">
    <source>
        <dbReference type="Google" id="ProtNLM"/>
    </source>
</evidence>
<dbReference type="InterPro" id="IPR018609">
    <property type="entry name" value="Bud13"/>
</dbReference>
<protein>
    <recommendedName>
        <fullName evidence="6">Pre-mRNA-splicing factor CWC26</fullName>
    </recommendedName>
</protein>
<dbReference type="GO" id="GO:0005684">
    <property type="term" value="C:U2-type spliceosomal complex"/>
    <property type="evidence" value="ECO:0007669"/>
    <property type="project" value="TreeGrafter"/>
</dbReference>
<sequence length="198" mass="22501">MESGARAGLQSAAQVSAAMQKKRARELADFKAANAEDAGKGKETIYRDASGRIVNIAMQRAEARRKLQEEEAKQQAHKEMNKGVVQLAQAEQNRQLLRDAKFIKLARHADDEDMNRELKEKELWNDPAMGWLKSKSDRPSAAGFPRYKGPFAPNRYAIPPGHRWDGVDRGNGTEALFFRKSNERKDRAQQEYAWEMDV</sequence>
<dbReference type="PANTHER" id="PTHR31809">
    <property type="entry name" value="BUD13 HOMOLOG"/>
    <property type="match status" value="1"/>
</dbReference>
<feature type="coiled-coil region" evidence="2">
    <location>
        <begin position="53"/>
        <end position="80"/>
    </location>
</feature>
<organism evidence="4 5">
    <name type="scientific">Drechslerella stenobrocha 248</name>
    <dbReference type="NCBI Taxonomy" id="1043628"/>
    <lineage>
        <taxon>Eukaryota</taxon>
        <taxon>Fungi</taxon>
        <taxon>Dikarya</taxon>
        <taxon>Ascomycota</taxon>
        <taxon>Pezizomycotina</taxon>
        <taxon>Orbiliomycetes</taxon>
        <taxon>Orbiliales</taxon>
        <taxon>Orbiliaceae</taxon>
        <taxon>Drechslerella</taxon>
    </lineage>
</organism>
<feature type="region of interest" description="Disordered" evidence="3">
    <location>
        <begin position="130"/>
        <end position="152"/>
    </location>
</feature>
<dbReference type="GO" id="GO:0000398">
    <property type="term" value="P:mRNA splicing, via spliceosome"/>
    <property type="evidence" value="ECO:0007669"/>
    <property type="project" value="TreeGrafter"/>
</dbReference>
<comment type="similarity">
    <text evidence="1">Belongs to the CWC26 family.</text>
</comment>
<proteinExistence type="inferred from homology"/>
<keyword evidence="5" id="KW-1185">Reference proteome</keyword>
<dbReference type="Pfam" id="PF09736">
    <property type="entry name" value="Bud13"/>
    <property type="match status" value="1"/>
</dbReference>
<evidence type="ECO:0000256" key="2">
    <source>
        <dbReference type="SAM" id="Coils"/>
    </source>
</evidence>
<dbReference type="InterPro" id="IPR051112">
    <property type="entry name" value="CWC26_splicing_factor"/>
</dbReference>
<dbReference type="AlphaFoldDB" id="W7HJT8"/>
<dbReference type="GO" id="GO:0070274">
    <property type="term" value="C:RES complex"/>
    <property type="evidence" value="ECO:0007669"/>
    <property type="project" value="TreeGrafter"/>
</dbReference>
<evidence type="ECO:0000256" key="1">
    <source>
        <dbReference type="ARBA" id="ARBA00011069"/>
    </source>
</evidence>
<dbReference type="PANTHER" id="PTHR31809:SF0">
    <property type="entry name" value="BUD13 HOMOLOG"/>
    <property type="match status" value="1"/>
</dbReference>
<reference evidence="4 5" key="1">
    <citation type="submission" date="2013-05" db="EMBL/GenBank/DDBJ databases">
        <title>Drechslerella stenobrocha genome reveals carnivorous origination and mechanical trapping mechanism of predatory fungi.</title>
        <authorList>
            <person name="Liu X."/>
            <person name="Zhang W."/>
            <person name="Liu K."/>
        </authorList>
    </citation>
    <scope>NUCLEOTIDE SEQUENCE [LARGE SCALE GENOMIC DNA]</scope>
    <source>
        <strain evidence="4 5">248</strain>
    </source>
</reference>
<gene>
    <name evidence="4" type="ORF">DRE_06971</name>
</gene>
<feature type="region of interest" description="Disordered" evidence="3">
    <location>
        <begin position="1"/>
        <end position="21"/>
    </location>
</feature>
<evidence type="ECO:0000313" key="5">
    <source>
        <dbReference type="Proteomes" id="UP000024837"/>
    </source>
</evidence>
<evidence type="ECO:0000256" key="3">
    <source>
        <dbReference type="SAM" id="MobiDB-lite"/>
    </source>
</evidence>
<dbReference type="EMBL" id="KI966444">
    <property type="protein sequence ID" value="EWC44226.1"/>
    <property type="molecule type" value="Genomic_DNA"/>
</dbReference>
<dbReference type="OrthoDB" id="6022at2759"/>
<keyword evidence="2" id="KW-0175">Coiled coil</keyword>
<name>W7HJT8_9PEZI</name>
<accession>W7HJT8</accession>
<dbReference type="GO" id="GO:0003723">
    <property type="term" value="F:RNA binding"/>
    <property type="evidence" value="ECO:0007669"/>
    <property type="project" value="TreeGrafter"/>
</dbReference>
<dbReference type="HOGENOM" id="CLU_024195_4_0_1"/>
<evidence type="ECO:0000313" key="4">
    <source>
        <dbReference type="EMBL" id="EWC44226.1"/>
    </source>
</evidence>
<dbReference type="Proteomes" id="UP000024837">
    <property type="component" value="Unassembled WGS sequence"/>
</dbReference>